<dbReference type="InterPro" id="IPR050268">
    <property type="entry name" value="NADH-dep_flavin_reductase"/>
</dbReference>
<dbReference type="OrthoDB" id="9792858at2"/>
<feature type="domain" description="Flavin reductase like" evidence="3">
    <location>
        <begin position="25"/>
        <end position="167"/>
    </location>
</feature>
<dbReference type="SMART" id="SM00903">
    <property type="entry name" value="Flavin_Reduct"/>
    <property type="match status" value="1"/>
</dbReference>
<dbReference type="GO" id="GO:0042602">
    <property type="term" value="F:riboflavin reductase (NADPH) activity"/>
    <property type="evidence" value="ECO:0007669"/>
    <property type="project" value="TreeGrafter"/>
</dbReference>
<name>D6U2Q4_KTERA</name>
<dbReference type="RefSeq" id="WP_007918140.1">
    <property type="nucleotide sequence ID" value="NZ_ADVG01000004.1"/>
</dbReference>
<dbReference type="PANTHER" id="PTHR30466:SF11">
    <property type="entry name" value="FLAVIN-DEPENDENT MONOOXYGENASE, REDUCTASE SUBUNIT HSAB"/>
    <property type="match status" value="1"/>
</dbReference>
<dbReference type="Pfam" id="PF01613">
    <property type="entry name" value="Flavin_Reduct"/>
    <property type="match status" value="1"/>
</dbReference>
<dbReference type="PANTHER" id="PTHR30466">
    <property type="entry name" value="FLAVIN REDUCTASE"/>
    <property type="match status" value="1"/>
</dbReference>
<gene>
    <name evidence="4" type="ORF">Krac_1678</name>
</gene>
<dbReference type="Proteomes" id="UP000004508">
    <property type="component" value="Unassembled WGS sequence"/>
</dbReference>
<evidence type="ECO:0000313" key="5">
    <source>
        <dbReference type="Proteomes" id="UP000004508"/>
    </source>
</evidence>
<evidence type="ECO:0000313" key="4">
    <source>
        <dbReference type="EMBL" id="EFH81018.1"/>
    </source>
</evidence>
<comment type="similarity">
    <text evidence="1">Belongs to the non-flavoprotein flavin reductase family.</text>
</comment>
<keyword evidence="2" id="KW-0560">Oxidoreductase</keyword>
<dbReference type="InParanoid" id="D6U2Q4"/>
<reference evidence="4 5" key="1">
    <citation type="journal article" date="2011" name="Stand. Genomic Sci.">
        <title>Non-contiguous finished genome sequence and contextual data of the filamentous soil bacterium Ktedonobacter racemifer type strain (SOSP1-21).</title>
        <authorList>
            <person name="Chang Y.J."/>
            <person name="Land M."/>
            <person name="Hauser L."/>
            <person name="Chertkov O."/>
            <person name="Del Rio T.G."/>
            <person name="Nolan M."/>
            <person name="Copeland A."/>
            <person name="Tice H."/>
            <person name="Cheng J.F."/>
            <person name="Lucas S."/>
            <person name="Han C."/>
            <person name="Goodwin L."/>
            <person name="Pitluck S."/>
            <person name="Ivanova N."/>
            <person name="Ovchinikova G."/>
            <person name="Pati A."/>
            <person name="Chen A."/>
            <person name="Palaniappan K."/>
            <person name="Mavromatis K."/>
            <person name="Liolios K."/>
            <person name="Brettin T."/>
            <person name="Fiebig A."/>
            <person name="Rohde M."/>
            <person name="Abt B."/>
            <person name="Goker M."/>
            <person name="Detter J.C."/>
            <person name="Woyke T."/>
            <person name="Bristow J."/>
            <person name="Eisen J.A."/>
            <person name="Markowitz V."/>
            <person name="Hugenholtz P."/>
            <person name="Kyrpides N.C."/>
            <person name="Klenk H.P."/>
            <person name="Lapidus A."/>
        </authorList>
    </citation>
    <scope>NUCLEOTIDE SEQUENCE [LARGE SCALE GENOMIC DNA]</scope>
    <source>
        <strain evidence="5">DSM 44963</strain>
    </source>
</reference>
<dbReference type="eggNOG" id="COG1853">
    <property type="taxonomic scope" value="Bacteria"/>
</dbReference>
<dbReference type="AlphaFoldDB" id="D6U2Q4"/>
<accession>D6U2Q4</accession>
<evidence type="ECO:0000259" key="3">
    <source>
        <dbReference type="SMART" id="SM00903"/>
    </source>
</evidence>
<dbReference type="GO" id="GO:0010181">
    <property type="term" value="F:FMN binding"/>
    <property type="evidence" value="ECO:0007669"/>
    <property type="project" value="InterPro"/>
</dbReference>
<dbReference type="Gene3D" id="2.30.110.10">
    <property type="entry name" value="Electron Transport, Fmn-binding Protein, Chain A"/>
    <property type="match status" value="1"/>
</dbReference>
<sequence>MGLSTESAAQQHSGLVDPERFRSVMSHFASGVTIITTRHEGIDYGLTANAVSSLSRNPPMLLICVNKASNTHKAIAQSQVFAVNILQEHQSKEAQEFAQSQPNKFSGMRFWYGELGAPLLSDALATIECRVTEEITGGTHSVFLAEVQSAQAIEGMPLTYYRGKMGRLTDLRRQNAMSLWREMQWEDAS</sequence>
<proteinExistence type="inferred from homology"/>
<dbReference type="InterPro" id="IPR012349">
    <property type="entry name" value="Split_barrel_FMN-bd"/>
</dbReference>
<evidence type="ECO:0000256" key="1">
    <source>
        <dbReference type="ARBA" id="ARBA00008898"/>
    </source>
</evidence>
<keyword evidence="5" id="KW-1185">Reference proteome</keyword>
<comment type="caution">
    <text evidence="4">The sequence shown here is derived from an EMBL/GenBank/DDBJ whole genome shotgun (WGS) entry which is preliminary data.</text>
</comment>
<evidence type="ECO:0000256" key="2">
    <source>
        <dbReference type="ARBA" id="ARBA00023002"/>
    </source>
</evidence>
<organism evidence="4 5">
    <name type="scientific">Ktedonobacter racemifer DSM 44963</name>
    <dbReference type="NCBI Taxonomy" id="485913"/>
    <lineage>
        <taxon>Bacteria</taxon>
        <taxon>Bacillati</taxon>
        <taxon>Chloroflexota</taxon>
        <taxon>Ktedonobacteria</taxon>
        <taxon>Ktedonobacterales</taxon>
        <taxon>Ktedonobacteraceae</taxon>
        <taxon>Ktedonobacter</taxon>
    </lineage>
</organism>
<protein>
    <submittedName>
        <fullName evidence="4">Flavin reductase domain protein FMN-binding</fullName>
    </submittedName>
</protein>
<dbReference type="EMBL" id="ADVG01000004">
    <property type="protein sequence ID" value="EFH81018.1"/>
    <property type="molecule type" value="Genomic_DNA"/>
</dbReference>
<dbReference type="InterPro" id="IPR002563">
    <property type="entry name" value="Flavin_Rdtase-like_dom"/>
</dbReference>
<dbReference type="STRING" id="485913.Krac_1678"/>
<dbReference type="SUPFAM" id="SSF50475">
    <property type="entry name" value="FMN-binding split barrel"/>
    <property type="match status" value="1"/>
</dbReference>